<dbReference type="RefSeq" id="WP_054558599.1">
    <property type="nucleotide sequence ID" value="NZ_LDJX01000002.1"/>
</dbReference>
<dbReference type="AlphaFoldDB" id="A0A0P7AXW4"/>
<accession>A0A0P7AXW4</accession>
<sequence>MTRRSLFAVILVVLGACQDKDDATDCALVDCAFQSFTIKLLGPEGNNLITNGTYDPKDITVTKNGKLLFTGSSSMDRITFEIQGKVGLNTYEIQLSPTETDTLVLSLSGENIRKGCCGFDFPIDSVLYNGTTPETITEGDVYFMTLTVFK</sequence>
<dbReference type="OrthoDB" id="1446228at2"/>
<gene>
    <name evidence="1" type="ORF">I595_1470</name>
</gene>
<comment type="caution">
    <text evidence="1">The sequence shown here is derived from an EMBL/GenBank/DDBJ whole genome shotgun (WGS) entry which is preliminary data.</text>
</comment>
<evidence type="ECO:0008006" key="3">
    <source>
        <dbReference type="Google" id="ProtNLM"/>
    </source>
</evidence>
<evidence type="ECO:0000313" key="2">
    <source>
        <dbReference type="Proteomes" id="UP000050280"/>
    </source>
</evidence>
<dbReference type="STRING" id="1300341.I595_1470"/>
<keyword evidence="2" id="KW-1185">Reference proteome</keyword>
<protein>
    <recommendedName>
        <fullName evidence="3">Lipoprotein</fullName>
    </recommendedName>
</protein>
<dbReference type="Proteomes" id="UP000050280">
    <property type="component" value="Unassembled WGS sequence"/>
</dbReference>
<dbReference type="EMBL" id="LDJX01000002">
    <property type="protein sequence ID" value="KPM33043.1"/>
    <property type="molecule type" value="Genomic_DNA"/>
</dbReference>
<name>A0A0P7AXW4_9FLAO</name>
<reference evidence="1 2" key="1">
    <citation type="submission" date="2015-09" db="EMBL/GenBank/DDBJ databases">
        <title>Genome sequence of the marine flavobacterium Croceitalea dokdonensis DOKDO 023 that contains proton- and sodium-pumping rhodopsins.</title>
        <authorList>
            <person name="Kwon S.-K."/>
            <person name="Lee H.K."/>
            <person name="Kwak M.-J."/>
            <person name="Kim J.F."/>
        </authorList>
    </citation>
    <scope>NUCLEOTIDE SEQUENCE [LARGE SCALE GENOMIC DNA]</scope>
    <source>
        <strain evidence="1 2">DOKDO 023</strain>
    </source>
</reference>
<organism evidence="1 2">
    <name type="scientific">Croceitalea dokdonensis DOKDO 023</name>
    <dbReference type="NCBI Taxonomy" id="1300341"/>
    <lineage>
        <taxon>Bacteria</taxon>
        <taxon>Pseudomonadati</taxon>
        <taxon>Bacteroidota</taxon>
        <taxon>Flavobacteriia</taxon>
        <taxon>Flavobacteriales</taxon>
        <taxon>Flavobacteriaceae</taxon>
        <taxon>Croceitalea</taxon>
    </lineage>
</organism>
<evidence type="ECO:0000313" key="1">
    <source>
        <dbReference type="EMBL" id="KPM33043.1"/>
    </source>
</evidence>
<dbReference type="PROSITE" id="PS51257">
    <property type="entry name" value="PROKAR_LIPOPROTEIN"/>
    <property type="match status" value="1"/>
</dbReference>
<proteinExistence type="predicted"/>